<organism evidence="3 4">
    <name type="scientific">Phytohabitans suffuscus</name>
    <dbReference type="NCBI Taxonomy" id="624315"/>
    <lineage>
        <taxon>Bacteria</taxon>
        <taxon>Bacillati</taxon>
        <taxon>Actinomycetota</taxon>
        <taxon>Actinomycetes</taxon>
        <taxon>Micromonosporales</taxon>
        <taxon>Micromonosporaceae</taxon>
    </lineage>
</organism>
<proteinExistence type="inferred from homology"/>
<dbReference type="Gene3D" id="3.90.226.10">
    <property type="entry name" value="2-enoyl-CoA Hydratase, Chain A, domain 1"/>
    <property type="match status" value="1"/>
</dbReference>
<dbReference type="InterPro" id="IPR018376">
    <property type="entry name" value="Enoyl-CoA_hyd/isom_CS"/>
</dbReference>
<protein>
    <recommendedName>
        <fullName evidence="5">Enoyl-CoA hydratase</fullName>
    </recommendedName>
</protein>
<evidence type="ECO:0000256" key="1">
    <source>
        <dbReference type="ARBA" id="ARBA00005254"/>
    </source>
</evidence>
<dbReference type="CDD" id="cd06558">
    <property type="entry name" value="crotonase-like"/>
    <property type="match status" value="1"/>
</dbReference>
<dbReference type="PANTHER" id="PTHR42964:SF1">
    <property type="entry name" value="POLYKETIDE BIOSYNTHESIS ENOYL-COA HYDRATASE PKSH-RELATED"/>
    <property type="match status" value="1"/>
</dbReference>
<keyword evidence="4" id="KW-1185">Reference proteome</keyword>
<accession>A0A6F8YA41</accession>
<dbReference type="PROSITE" id="PS00166">
    <property type="entry name" value="ENOYL_COA_HYDRATASE"/>
    <property type="match status" value="1"/>
</dbReference>
<dbReference type="SUPFAM" id="SSF52096">
    <property type="entry name" value="ClpP/crotonase"/>
    <property type="match status" value="1"/>
</dbReference>
<reference evidence="3 4" key="2">
    <citation type="submission" date="2020-03" db="EMBL/GenBank/DDBJ databases">
        <authorList>
            <person name="Ichikawa N."/>
            <person name="Kimura A."/>
            <person name="Kitahashi Y."/>
            <person name="Uohara A."/>
        </authorList>
    </citation>
    <scope>NUCLEOTIDE SEQUENCE [LARGE SCALE GENOMIC DNA]</scope>
    <source>
        <strain evidence="3 4">NBRC 105367</strain>
    </source>
</reference>
<comment type="similarity">
    <text evidence="1 2">Belongs to the enoyl-CoA hydratase/isomerase family.</text>
</comment>
<evidence type="ECO:0000256" key="2">
    <source>
        <dbReference type="RuleBase" id="RU003707"/>
    </source>
</evidence>
<dbReference type="Pfam" id="PF00378">
    <property type="entry name" value="ECH_1"/>
    <property type="match status" value="1"/>
</dbReference>
<reference evidence="3 4" key="1">
    <citation type="submission" date="2020-03" db="EMBL/GenBank/DDBJ databases">
        <title>Whole genome shotgun sequence of Phytohabitans suffuscus NBRC 105367.</title>
        <authorList>
            <person name="Komaki H."/>
            <person name="Tamura T."/>
        </authorList>
    </citation>
    <scope>NUCLEOTIDE SEQUENCE [LARGE SCALE GENOMIC DNA]</scope>
    <source>
        <strain evidence="3 4">NBRC 105367</strain>
    </source>
</reference>
<dbReference type="InterPro" id="IPR051683">
    <property type="entry name" value="Enoyl-CoA_Hydratase/Isomerase"/>
</dbReference>
<evidence type="ECO:0000313" key="3">
    <source>
        <dbReference type="EMBL" id="BCB82821.1"/>
    </source>
</evidence>
<dbReference type="InterPro" id="IPR029045">
    <property type="entry name" value="ClpP/crotonase-like_dom_sf"/>
</dbReference>
<evidence type="ECO:0008006" key="5">
    <source>
        <dbReference type="Google" id="ProtNLM"/>
    </source>
</evidence>
<dbReference type="PANTHER" id="PTHR42964">
    <property type="entry name" value="ENOYL-COA HYDRATASE"/>
    <property type="match status" value="1"/>
</dbReference>
<dbReference type="RefSeq" id="WP_173152581.1">
    <property type="nucleotide sequence ID" value="NZ_AP022871.1"/>
</dbReference>
<gene>
    <name evidence="3" type="ORF">Psuf_001340</name>
</gene>
<sequence>MIDVKVADWVGTVQVPDFAALTRYDAAFAWELRDTVVALADDSEVKVIVLRADGGDFAPDVPDASPPADRSATWRRVFAGAKGLYQSLAFCKKVVVTEVDGACRGAGSALVLCSDLTVAAETSSFGSPFMTTPEANFVLAALTMRLNRAKAWAVTGDVLDAVRAEEVGLVNQVVPGTALRAEVDALAARVTAMPLDGVTMSKMLLQAVLDAHGVGRDFDLATHYAARRRRAEETEAGPR</sequence>
<dbReference type="KEGG" id="psuu:Psuf_001340"/>
<dbReference type="GO" id="GO:0003824">
    <property type="term" value="F:catalytic activity"/>
    <property type="evidence" value="ECO:0007669"/>
    <property type="project" value="InterPro"/>
</dbReference>
<dbReference type="Proteomes" id="UP000503011">
    <property type="component" value="Chromosome"/>
</dbReference>
<dbReference type="InterPro" id="IPR001753">
    <property type="entry name" value="Enoyl-CoA_hydra/iso"/>
</dbReference>
<name>A0A6F8YA41_9ACTN</name>
<dbReference type="EMBL" id="AP022871">
    <property type="protein sequence ID" value="BCB82821.1"/>
    <property type="molecule type" value="Genomic_DNA"/>
</dbReference>
<dbReference type="AlphaFoldDB" id="A0A6F8YA41"/>
<evidence type="ECO:0000313" key="4">
    <source>
        <dbReference type="Proteomes" id="UP000503011"/>
    </source>
</evidence>